<dbReference type="Pfam" id="PF06653">
    <property type="entry name" value="Claudin_3"/>
    <property type="match status" value="1"/>
</dbReference>
<proteinExistence type="predicted"/>
<organism evidence="2 3">
    <name type="scientific">Trichostrongylus colubriformis</name>
    <name type="common">Black scour worm</name>
    <dbReference type="NCBI Taxonomy" id="6319"/>
    <lineage>
        <taxon>Eukaryota</taxon>
        <taxon>Metazoa</taxon>
        <taxon>Ecdysozoa</taxon>
        <taxon>Nematoda</taxon>
        <taxon>Chromadorea</taxon>
        <taxon>Rhabditida</taxon>
        <taxon>Rhabditina</taxon>
        <taxon>Rhabditomorpha</taxon>
        <taxon>Strongyloidea</taxon>
        <taxon>Trichostrongylidae</taxon>
        <taxon>Trichostrongylus</taxon>
    </lineage>
</organism>
<accession>A0AAN8ETE2</accession>
<sequence length="187" mass="20579">MPSQVMKLLIGANICAVVTMIFICISLFTQEWVTVSVSVLGIGVSDSAGIFPWGCISSNTCDAFWNNADGWDIMFFIVMLLAWIFQFCALIPAVMALFIPRFRRRCTHNFSAAQILVTLLLVVVLITYGIEYDRNTANLLPSGTAGLNVSLGSSYWLLLVATIFSLVTASISGSASKKMLHHDCEYY</sequence>
<feature type="transmembrane region" description="Helical" evidence="1">
    <location>
        <begin position="110"/>
        <end position="130"/>
    </location>
</feature>
<dbReference type="InterPro" id="IPR009545">
    <property type="entry name" value="Claudin-like"/>
</dbReference>
<dbReference type="Proteomes" id="UP001331761">
    <property type="component" value="Unassembled WGS sequence"/>
</dbReference>
<dbReference type="EMBL" id="WIXE01024410">
    <property type="protein sequence ID" value="KAK5965632.1"/>
    <property type="molecule type" value="Genomic_DNA"/>
</dbReference>
<protein>
    <submittedName>
        <fullName evidence="2">Uncharacterized protein</fullName>
    </submittedName>
</protein>
<name>A0AAN8ETE2_TRICO</name>
<feature type="transmembrane region" description="Helical" evidence="1">
    <location>
        <begin position="150"/>
        <end position="171"/>
    </location>
</feature>
<keyword evidence="3" id="KW-1185">Reference proteome</keyword>
<keyword evidence="1" id="KW-1133">Transmembrane helix</keyword>
<keyword evidence="1" id="KW-0812">Transmembrane</keyword>
<feature type="transmembrane region" description="Helical" evidence="1">
    <location>
        <begin position="73"/>
        <end position="98"/>
    </location>
</feature>
<keyword evidence="1" id="KW-0472">Membrane</keyword>
<gene>
    <name evidence="2" type="ORF">GCK32_001289</name>
</gene>
<dbReference type="AlphaFoldDB" id="A0AAN8ETE2"/>
<reference evidence="2 3" key="1">
    <citation type="submission" date="2019-10" db="EMBL/GenBank/DDBJ databases">
        <title>Assembly and Annotation for the nematode Trichostrongylus colubriformis.</title>
        <authorList>
            <person name="Martin J."/>
        </authorList>
    </citation>
    <scope>NUCLEOTIDE SEQUENCE [LARGE SCALE GENOMIC DNA]</scope>
    <source>
        <strain evidence="2">G859</strain>
        <tissue evidence="2">Whole worm</tissue>
    </source>
</reference>
<comment type="caution">
    <text evidence="2">The sequence shown here is derived from an EMBL/GenBank/DDBJ whole genome shotgun (WGS) entry which is preliminary data.</text>
</comment>
<evidence type="ECO:0000313" key="3">
    <source>
        <dbReference type="Proteomes" id="UP001331761"/>
    </source>
</evidence>
<evidence type="ECO:0000256" key="1">
    <source>
        <dbReference type="SAM" id="Phobius"/>
    </source>
</evidence>
<evidence type="ECO:0000313" key="2">
    <source>
        <dbReference type="EMBL" id="KAK5965632.1"/>
    </source>
</evidence>
<feature type="transmembrane region" description="Helical" evidence="1">
    <location>
        <begin position="7"/>
        <end position="28"/>
    </location>
</feature>